<name>A0ABN6UJ24_9GAMM</name>
<keyword evidence="1" id="KW-0732">Signal</keyword>
<gene>
    <name evidence="2" type="ORF">LA521A_14370</name>
</gene>
<proteinExistence type="predicted"/>
<feature type="chain" id="PRO_5045940560" description="Secreted protein" evidence="1">
    <location>
        <begin position="26"/>
        <end position="70"/>
    </location>
</feature>
<sequence>MNRKRSSTIAACGFVLAGVVLPASGASRTAALSVTADVVAACEVRVVDDLLPDTRDARSGASHLLALVSF</sequence>
<protein>
    <recommendedName>
        <fullName evidence="4">Secreted protein</fullName>
    </recommendedName>
</protein>
<feature type="signal peptide" evidence="1">
    <location>
        <begin position="1"/>
        <end position="25"/>
    </location>
</feature>
<organism evidence="2 3">
    <name type="scientific">Lysobacter auxotrophicus</name>
    <dbReference type="NCBI Taxonomy" id="2992573"/>
    <lineage>
        <taxon>Bacteria</taxon>
        <taxon>Pseudomonadati</taxon>
        <taxon>Pseudomonadota</taxon>
        <taxon>Gammaproteobacteria</taxon>
        <taxon>Lysobacterales</taxon>
        <taxon>Lysobacteraceae</taxon>
        <taxon>Lysobacter</taxon>
    </lineage>
</organism>
<dbReference type="RefSeq" id="WP_281781632.1">
    <property type="nucleotide sequence ID" value="NZ_AP027041.1"/>
</dbReference>
<evidence type="ECO:0000256" key="1">
    <source>
        <dbReference type="SAM" id="SignalP"/>
    </source>
</evidence>
<evidence type="ECO:0000313" key="2">
    <source>
        <dbReference type="EMBL" id="BDU16236.1"/>
    </source>
</evidence>
<evidence type="ECO:0000313" key="3">
    <source>
        <dbReference type="Proteomes" id="UP001317822"/>
    </source>
</evidence>
<keyword evidence="3" id="KW-1185">Reference proteome</keyword>
<reference evidence="2 3" key="1">
    <citation type="journal article" date="2023" name="Int. J. Syst. Evol. Microbiol.">
        <title>Physiological and genomic analyses of cobalamin (vitamin B12)-auxotrophy of Lysobacter auxotrophicus sp. nov., a methionine-auxotrophic chitinolytic bacterium isolated from chitin-treated soil.</title>
        <authorList>
            <person name="Saito A."/>
            <person name="Dohra H."/>
            <person name="Hamada M."/>
            <person name="Moriuchi R."/>
            <person name="Kotsuchibashi Y."/>
            <person name="Mori K."/>
        </authorList>
    </citation>
    <scope>NUCLEOTIDE SEQUENCE [LARGE SCALE GENOMIC DNA]</scope>
    <source>
        <strain evidence="2 3">5-21a</strain>
    </source>
</reference>
<evidence type="ECO:0008006" key="4">
    <source>
        <dbReference type="Google" id="ProtNLM"/>
    </source>
</evidence>
<dbReference type="Proteomes" id="UP001317822">
    <property type="component" value="Chromosome"/>
</dbReference>
<dbReference type="EMBL" id="AP027041">
    <property type="protein sequence ID" value="BDU16236.1"/>
    <property type="molecule type" value="Genomic_DNA"/>
</dbReference>
<accession>A0ABN6UJ24</accession>